<evidence type="ECO:0000256" key="5">
    <source>
        <dbReference type="ARBA" id="ARBA00022776"/>
    </source>
</evidence>
<dbReference type="InterPro" id="IPR019734">
    <property type="entry name" value="TPR_rpt"/>
</dbReference>
<dbReference type="Gene3D" id="1.25.40.10">
    <property type="entry name" value="Tetratricopeptide repeat domain"/>
    <property type="match status" value="2"/>
</dbReference>
<keyword evidence="8" id="KW-0131">Cell cycle</keyword>
<keyword evidence="4" id="KW-0132">Cell division</keyword>
<dbReference type="EMBL" id="CAJNOL010001327">
    <property type="protein sequence ID" value="CAF1337675.1"/>
    <property type="molecule type" value="Genomic_DNA"/>
</dbReference>
<evidence type="ECO:0000313" key="10">
    <source>
        <dbReference type="EMBL" id="CAF1047065.1"/>
    </source>
</evidence>
<dbReference type="GO" id="GO:0005654">
    <property type="term" value="C:nucleoplasm"/>
    <property type="evidence" value="ECO:0007669"/>
    <property type="project" value="UniProtKB-SubCell"/>
</dbReference>
<dbReference type="GO" id="GO:0051301">
    <property type="term" value="P:cell division"/>
    <property type="evidence" value="ECO:0007669"/>
    <property type="project" value="UniProtKB-KW"/>
</dbReference>
<dbReference type="PANTHER" id="PTHR21394">
    <property type="entry name" value="MAU2 CHROMATID COHESION FACTOR HOMOLOG"/>
    <property type="match status" value="1"/>
</dbReference>
<dbReference type="SUPFAM" id="SSF48452">
    <property type="entry name" value="TPR-like"/>
    <property type="match status" value="2"/>
</dbReference>
<proteinExistence type="inferred from homology"/>
<evidence type="ECO:0000313" key="11">
    <source>
        <dbReference type="EMBL" id="CAF1337675.1"/>
    </source>
</evidence>
<keyword evidence="13" id="KW-1185">Reference proteome</keyword>
<evidence type="ECO:0000313" key="13">
    <source>
        <dbReference type="Proteomes" id="UP000663870"/>
    </source>
</evidence>
<evidence type="ECO:0000256" key="4">
    <source>
        <dbReference type="ARBA" id="ARBA00022618"/>
    </source>
</evidence>
<dbReference type="GO" id="GO:0007064">
    <property type="term" value="P:mitotic sister chromatid cohesion"/>
    <property type="evidence" value="ECO:0007669"/>
    <property type="project" value="InterPro"/>
</dbReference>
<evidence type="ECO:0000256" key="7">
    <source>
        <dbReference type="ARBA" id="ARBA00023242"/>
    </source>
</evidence>
<accession>A0A815GC62</accession>
<dbReference type="SMART" id="SM00028">
    <property type="entry name" value="TPR"/>
    <property type="match status" value="3"/>
</dbReference>
<evidence type="ECO:0000256" key="8">
    <source>
        <dbReference type="ARBA" id="ARBA00023306"/>
    </source>
</evidence>
<evidence type="ECO:0000256" key="6">
    <source>
        <dbReference type="ARBA" id="ARBA00022829"/>
    </source>
</evidence>
<dbReference type="AlphaFoldDB" id="A0A815GC62"/>
<sequence>MADPVYLALLGSAEYFRTSTPPNYRLAIQCLQAILTIRLPPLIEAKVHLFLGRLYTQHTTNIDMASMHLDKACHLAQMPDDIKLESLCLLAKIYLNQNQFASSITLLQQAYDLSSQQPYWHCRIIFQIINIYHSQEDYNTSIYYTDRGIEFCVRINALFCQILFQLTKAMLRLSLKDYIDAQNLLKPCLDRINALQGNFSHIETLRIFYLVLHISCSCFGLGQIKSSKNALMQLQQSIQNLASRPEEEAYLVTNPLEQFVWLSRDHLNVLVYLLTVFHSMLSGRLEKALKYADKAQAQIEQIKNVDHSPFLMAVEMLFYECRIQSHLIFGNKSVAIKEINVLCRLHNTSNPINNSNAIQRTLTLHALLGFYATSLNFNEAAEAQFASALRTRFSGDKEFRFFIFANLIIIYLRTSKIANLIPILQQINIELNTTQSAILHAIGNLLNGLHNLTQSRIHEAKELFRRSANLASNEDLNKILTNTFIILGHMFFRMHSYQESANMLQSATTISQSIPDYTAQLNTMSLLRDLYHVCNDPRLAETNDRVIQINDSLQKDYQSAIALAEHRHLLTWTDGVCPMIN</sequence>
<evidence type="ECO:0000256" key="2">
    <source>
        <dbReference type="ARBA" id="ARBA00008585"/>
    </source>
</evidence>
<keyword evidence="5" id="KW-0498">Mitosis</keyword>
<dbReference type="EMBL" id="CAJNOH010000460">
    <property type="protein sequence ID" value="CAF1047065.1"/>
    <property type="molecule type" value="Genomic_DNA"/>
</dbReference>
<evidence type="ECO:0000256" key="3">
    <source>
        <dbReference type="ARBA" id="ARBA00017198"/>
    </source>
</evidence>
<reference evidence="11" key="1">
    <citation type="submission" date="2021-02" db="EMBL/GenBank/DDBJ databases">
        <authorList>
            <person name="Nowell W R."/>
        </authorList>
    </citation>
    <scope>NUCLEOTIDE SEQUENCE</scope>
</reference>
<evidence type="ECO:0000256" key="9">
    <source>
        <dbReference type="ARBA" id="ARBA00030523"/>
    </source>
</evidence>
<comment type="subcellular location">
    <subcellularLocation>
        <location evidence="1">Nucleus</location>
        <location evidence="1">Nucleoplasm</location>
    </subcellularLocation>
</comment>
<dbReference type="InterPro" id="IPR019440">
    <property type="entry name" value="MAU2"/>
</dbReference>
<dbReference type="GO" id="GO:0007059">
    <property type="term" value="P:chromosome segregation"/>
    <property type="evidence" value="ECO:0007669"/>
    <property type="project" value="UniProtKB-KW"/>
</dbReference>
<keyword evidence="7" id="KW-0539">Nucleus</keyword>
<evidence type="ECO:0000256" key="1">
    <source>
        <dbReference type="ARBA" id="ARBA00004642"/>
    </source>
</evidence>
<dbReference type="Proteomes" id="UP000663854">
    <property type="component" value="Unassembled WGS sequence"/>
</dbReference>
<evidence type="ECO:0000313" key="12">
    <source>
        <dbReference type="EMBL" id="CAF1339597.1"/>
    </source>
</evidence>
<comment type="similarity">
    <text evidence="2">Belongs to the SCC4/mau-2 family.</text>
</comment>
<dbReference type="Pfam" id="PF10345">
    <property type="entry name" value="Cohesin_load"/>
    <property type="match status" value="1"/>
</dbReference>
<dbReference type="Proteomes" id="UP000663870">
    <property type="component" value="Unassembled WGS sequence"/>
</dbReference>
<comment type="caution">
    <text evidence="11">The sequence shown here is derived from an EMBL/GenBank/DDBJ whole genome shotgun (WGS) entry which is preliminary data.</text>
</comment>
<name>A0A815GC62_9BILA</name>
<gene>
    <name evidence="11" type="ORF">JXQ802_LOCUS31402</name>
    <name evidence="12" type="ORF">JXQ802_LOCUS31497</name>
    <name evidence="10" type="ORF">PYM288_LOCUS16950</name>
</gene>
<organism evidence="11 13">
    <name type="scientific">Rotaria sordida</name>
    <dbReference type="NCBI Taxonomy" id="392033"/>
    <lineage>
        <taxon>Eukaryota</taxon>
        <taxon>Metazoa</taxon>
        <taxon>Spiralia</taxon>
        <taxon>Gnathifera</taxon>
        <taxon>Rotifera</taxon>
        <taxon>Eurotatoria</taxon>
        <taxon>Bdelloidea</taxon>
        <taxon>Philodinida</taxon>
        <taxon>Philodinidae</taxon>
        <taxon>Rotaria</taxon>
    </lineage>
</organism>
<dbReference type="EMBL" id="CAJNOL010001338">
    <property type="protein sequence ID" value="CAF1339597.1"/>
    <property type="molecule type" value="Genomic_DNA"/>
</dbReference>
<protein>
    <recommendedName>
        <fullName evidence="3">MAU2 chromatid cohesion factor homolog</fullName>
    </recommendedName>
    <alternativeName>
        <fullName evidence="9">Cohesin loading complex subunit SCC4 homolog</fullName>
    </alternativeName>
</protein>
<keyword evidence="6" id="KW-0159">Chromosome partition</keyword>
<dbReference type="InterPro" id="IPR011990">
    <property type="entry name" value="TPR-like_helical_dom_sf"/>
</dbReference>